<evidence type="ECO:0000313" key="3">
    <source>
        <dbReference type="Proteomes" id="UP001497512"/>
    </source>
</evidence>
<dbReference type="Gene3D" id="3.20.20.100">
    <property type="entry name" value="NADP-dependent oxidoreductase domain"/>
    <property type="match status" value="1"/>
</dbReference>
<dbReference type="InterPro" id="IPR018170">
    <property type="entry name" value="Aldo/ket_reductase_CS"/>
</dbReference>
<dbReference type="EMBL" id="OZ019906">
    <property type="protein sequence ID" value="CAK9203067.1"/>
    <property type="molecule type" value="Genomic_DNA"/>
</dbReference>
<dbReference type="PROSITE" id="PS00798">
    <property type="entry name" value="ALDOKETO_REDUCTASE_1"/>
    <property type="match status" value="1"/>
</dbReference>
<dbReference type="InterPro" id="IPR036812">
    <property type="entry name" value="NAD(P)_OxRdtase_dom_sf"/>
</dbReference>
<name>A0ABP0TR82_9BRYO</name>
<feature type="domain" description="NADP-dependent oxidoreductase" evidence="1">
    <location>
        <begin position="24"/>
        <end position="286"/>
    </location>
</feature>
<evidence type="ECO:0000259" key="1">
    <source>
        <dbReference type="Pfam" id="PF00248"/>
    </source>
</evidence>
<dbReference type="PIRSF" id="PIRSF000097">
    <property type="entry name" value="AKR"/>
    <property type="match status" value="1"/>
</dbReference>
<dbReference type="PRINTS" id="PR00069">
    <property type="entry name" value="ALDKETRDTASE"/>
</dbReference>
<dbReference type="PANTHER" id="PTHR11732">
    <property type="entry name" value="ALDO/KETO REDUCTASE"/>
    <property type="match status" value="1"/>
</dbReference>
<evidence type="ECO:0000313" key="2">
    <source>
        <dbReference type="EMBL" id="CAK9203067.1"/>
    </source>
</evidence>
<proteinExistence type="predicted"/>
<dbReference type="PROSITE" id="PS00063">
    <property type="entry name" value="ALDOKETO_REDUCTASE_3"/>
    <property type="match status" value="1"/>
</dbReference>
<dbReference type="Proteomes" id="UP001497512">
    <property type="component" value="Chromosome 14"/>
</dbReference>
<dbReference type="InterPro" id="IPR020471">
    <property type="entry name" value="AKR"/>
</dbReference>
<protein>
    <recommendedName>
        <fullName evidence="1">NADP-dependent oxidoreductase domain-containing protein</fullName>
    </recommendedName>
</protein>
<dbReference type="Pfam" id="PF00248">
    <property type="entry name" value="Aldo_ket_red"/>
    <property type="match status" value="1"/>
</dbReference>
<dbReference type="InterPro" id="IPR023210">
    <property type="entry name" value="NADP_OxRdtase_dom"/>
</dbReference>
<organism evidence="2 3">
    <name type="scientific">Sphagnum troendelagicum</name>
    <dbReference type="NCBI Taxonomy" id="128251"/>
    <lineage>
        <taxon>Eukaryota</taxon>
        <taxon>Viridiplantae</taxon>
        <taxon>Streptophyta</taxon>
        <taxon>Embryophyta</taxon>
        <taxon>Bryophyta</taxon>
        <taxon>Sphagnophytina</taxon>
        <taxon>Sphagnopsida</taxon>
        <taxon>Sphagnales</taxon>
        <taxon>Sphagnaceae</taxon>
        <taxon>Sphagnum</taxon>
    </lineage>
</organism>
<keyword evidence="3" id="KW-1185">Reference proteome</keyword>
<reference evidence="2" key="1">
    <citation type="submission" date="2024-02" db="EMBL/GenBank/DDBJ databases">
        <authorList>
            <consortium name="ELIXIR-Norway"/>
            <consortium name="Elixir Norway"/>
        </authorList>
    </citation>
    <scope>NUCLEOTIDE SEQUENCE</scope>
</reference>
<dbReference type="PROSITE" id="PS00062">
    <property type="entry name" value="ALDOKETO_REDUCTASE_2"/>
    <property type="match status" value="1"/>
</dbReference>
<dbReference type="SUPFAM" id="SSF51430">
    <property type="entry name" value="NAD(P)-linked oxidoreductase"/>
    <property type="match status" value="1"/>
</dbReference>
<accession>A0ABP0TR82</accession>
<gene>
    <name evidence="2" type="ORF">CSSPTR1EN2_LOCUS6701</name>
</gene>
<sequence length="318" mass="36213">MKEMAEVGELATFKLPTGHHIPALGLGTWKSEPNKCREAVYAAVVEAGYRHIDCADKYGNQEEVGEALKAAMETGIARQDLFVTSKLWCADLDPMKVKQALEKTLHELQLEYLDLYLIHWPVHTTVDASRPPSKDQVLPLDLNSVWREMEKLVEEKLVRDIGVCNFTVPKLEVLLKTTTIKPAVNQVEMHPGWRNDKILDFCKRHHIHVTAYSPLGSQATDELHDPTVTQIAEKIRKTPGQVLIRWAIQRGVSAIPKSSSPHRIKENMQVFDWKLAAEDFETLSSFQNQKRVQDGYILFINPEEGPLRSLEEFWDGEI</sequence>